<evidence type="ECO:0000256" key="4">
    <source>
        <dbReference type="ARBA" id="ARBA00023136"/>
    </source>
</evidence>
<dbReference type="Proteomes" id="UP000025227">
    <property type="component" value="Unplaced"/>
</dbReference>
<dbReference type="GO" id="GO:0016020">
    <property type="term" value="C:membrane"/>
    <property type="evidence" value="ECO:0007669"/>
    <property type="project" value="UniProtKB-SubCell"/>
</dbReference>
<dbReference type="SUPFAM" id="SSF63712">
    <property type="entry name" value="Nicotinic receptor ligand binding domain-like"/>
    <property type="match status" value="1"/>
</dbReference>
<name>A0A7I4YXY8_HAECO</name>
<dbReference type="PROSITE" id="PS00236">
    <property type="entry name" value="NEUROTR_ION_CHANNEL"/>
    <property type="match status" value="1"/>
</dbReference>
<evidence type="ECO:0000259" key="6">
    <source>
        <dbReference type="Pfam" id="PF02931"/>
    </source>
</evidence>
<keyword evidence="8" id="KW-1185">Reference proteome</keyword>
<feature type="transmembrane region" description="Helical" evidence="5">
    <location>
        <begin position="211"/>
        <end position="233"/>
    </location>
</feature>
<evidence type="ECO:0000256" key="3">
    <source>
        <dbReference type="ARBA" id="ARBA00022989"/>
    </source>
</evidence>
<dbReference type="InterPro" id="IPR036734">
    <property type="entry name" value="Neur_chan_lig-bd_sf"/>
</dbReference>
<organism evidence="8 9">
    <name type="scientific">Haemonchus contortus</name>
    <name type="common">Barber pole worm</name>
    <dbReference type="NCBI Taxonomy" id="6289"/>
    <lineage>
        <taxon>Eukaryota</taxon>
        <taxon>Metazoa</taxon>
        <taxon>Ecdysozoa</taxon>
        <taxon>Nematoda</taxon>
        <taxon>Chromadorea</taxon>
        <taxon>Rhabditida</taxon>
        <taxon>Rhabditina</taxon>
        <taxon>Rhabditomorpha</taxon>
        <taxon>Strongyloidea</taxon>
        <taxon>Trichostrongylidae</taxon>
        <taxon>Haemonchus</taxon>
    </lineage>
</organism>
<sequence>MDESEVLTKIFTDYHPGIRPKSQPDYITNVTIRIVMFSLLSINEQTQTVRFMMDLSSEWVDPLLNWDISSGNFSSLKVPEQSVWTPDITFFDATSKSDLIAYERRMVVLNYDGYILQSSPQVVSHPCEINVVDFPYDTQTCRLALGSWQYDTTSLQIQSTDDNYDFSEDFTGNSEWKLLALSSELTVDSTYEEADFQVLEFSVRLRRNSQFYTMSIVIPTCVCTFLCINGLFLPSEISGLNIEKASLGVCTLLAMSLILQSVTATMPKSENLPLLGIYVLAQTILCAIAVLVTSIYLIYHERASTRGWIPPRWLSSSLLTRRYDKKVTHNDGFQQDHNRFDFHSCELPCLKVECLEVEFNQRIKLCISTQLTPYLEAICAFLRETASDSRLEQISILPIIGSPI</sequence>
<dbReference type="PRINTS" id="PR00252">
    <property type="entry name" value="NRIONCHANNEL"/>
</dbReference>
<dbReference type="GO" id="GO:0004888">
    <property type="term" value="F:transmembrane signaling receptor activity"/>
    <property type="evidence" value="ECO:0007669"/>
    <property type="project" value="InterPro"/>
</dbReference>
<dbReference type="Pfam" id="PF02932">
    <property type="entry name" value="Neur_chan_memb"/>
    <property type="match status" value="1"/>
</dbReference>
<dbReference type="GO" id="GO:0005230">
    <property type="term" value="F:extracellular ligand-gated monoatomic ion channel activity"/>
    <property type="evidence" value="ECO:0007669"/>
    <property type="project" value="InterPro"/>
</dbReference>
<accession>A0A7I4YXY8</accession>
<evidence type="ECO:0000313" key="9">
    <source>
        <dbReference type="WBParaSite" id="HCON_00159015-00001"/>
    </source>
</evidence>
<reference evidence="9" key="1">
    <citation type="submission" date="2020-12" db="UniProtKB">
        <authorList>
            <consortium name="WormBaseParasite"/>
        </authorList>
    </citation>
    <scope>IDENTIFICATION</scope>
    <source>
        <strain evidence="9">MHco3</strain>
    </source>
</reference>
<dbReference type="OMA" id="QISWIDE"/>
<keyword evidence="3 5" id="KW-1133">Transmembrane helix</keyword>
<feature type="transmembrane region" description="Helical" evidence="5">
    <location>
        <begin position="275"/>
        <end position="299"/>
    </location>
</feature>
<comment type="subcellular location">
    <subcellularLocation>
        <location evidence="1">Membrane</location>
        <topology evidence="1">Multi-pass membrane protein</topology>
    </subcellularLocation>
</comment>
<feature type="domain" description="Neurotransmitter-gated ion-channel transmembrane" evidence="7">
    <location>
        <begin position="216"/>
        <end position="307"/>
    </location>
</feature>
<dbReference type="FunFam" id="2.70.170.10:FF:000027">
    <property type="entry name" value="Ligand-Gated ion Channel"/>
    <property type="match status" value="1"/>
</dbReference>
<dbReference type="InterPro" id="IPR018000">
    <property type="entry name" value="Neurotransmitter_ion_chnl_CS"/>
</dbReference>
<dbReference type="InterPro" id="IPR036719">
    <property type="entry name" value="Neuro-gated_channel_TM_sf"/>
</dbReference>
<evidence type="ECO:0000313" key="8">
    <source>
        <dbReference type="Proteomes" id="UP000025227"/>
    </source>
</evidence>
<dbReference type="CDD" id="cd18989">
    <property type="entry name" value="LGIC_ECD_cation"/>
    <property type="match status" value="1"/>
</dbReference>
<keyword evidence="2 5" id="KW-0812">Transmembrane</keyword>
<evidence type="ECO:0000256" key="2">
    <source>
        <dbReference type="ARBA" id="ARBA00022692"/>
    </source>
</evidence>
<dbReference type="PANTHER" id="PTHR18945">
    <property type="entry name" value="NEUROTRANSMITTER GATED ION CHANNEL"/>
    <property type="match status" value="1"/>
</dbReference>
<feature type="domain" description="Neurotransmitter-gated ion-channel ligand-binding" evidence="6">
    <location>
        <begin position="4"/>
        <end position="208"/>
    </location>
</feature>
<dbReference type="AlphaFoldDB" id="A0A7I4YXY8"/>
<evidence type="ECO:0000256" key="5">
    <source>
        <dbReference type="RuleBase" id="RU000687"/>
    </source>
</evidence>
<comment type="similarity">
    <text evidence="5">Belongs to the ligand-gated ion channel (TC 1.A.9) family.</text>
</comment>
<evidence type="ECO:0000259" key="7">
    <source>
        <dbReference type="Pfam" id="PF02932"/>
    </source>
</evidence>
<feature type="transmembrane region" description="Helical" evidence="5">
    <location>
        <begin position="245"/>
        <end position="263"/>
    </location>
</feature>
<dbReference type="SUPFAM" id="SSF90112">
    <property type="entry name" value="Neurotransmitter-gated ion-channel transmembrane pore"/>
    <property type="match status" value="1"/>
</dbReference>
<dbReference type="Pfam" id="PF02931">
    <property type="entry name" value="Neur_chan_LBD"/>
    <property type="match status" value="1"/>
</dbReference>
<dbReference type="InterPro" id="IPR006202">
    <property type="entry name" value="Neur_chan_lig-bd"/>
</dbReference>
<dbReference type="Gene3D" id="1.20.58.390">
    <property type="entry name" value="Neurotransmitter-gated ion-channel transmembrane domain"/>
    <property type="match status" value="1"/>
</dbReference>
<keyword evidence="5" id="KW-0406">Ion transport</keyword>
<dbReference type="InterPro" id="IPR006029">
    <property type="entry name" value="Neurotrans-gated_channel_TM"/>
</dbReference>
<protein>
    <submittedName>
        <fullName evidence="9">Neur_chan_LBD domain-containing protein</fullName>
    </submittedName>
</protein>
<proteinExistence type="inferred from homology"/>
<evidence type="ECO:0000256" key="1">
    <source>
        <dbReference type="ARBA" id="ARBA00004141"/>
    </source>
</evidence>
<keyword evidence="4 5" id="KW-0472">Membrane</keyword>
<dbReference type="WBParaSite" id="HCON_00159015-00001">
    <property type="protein sequence ID" value="HCON_00159015-00001"/>
    <property type="gene ID" value="HCON_00159015"/>
</dbReference>
<dbReference type="InterPro" id="IPR038050">
    <property type="entry name" value="Neuro_actylchol_rec"/>
</dbReference>
<keyword evidence="5" id="KW-0813">Transport</keyword>
<dbReference type="InterPro" id="IPR006201">
    <property type="entry name" value="Neur_channel"/>
</dbReference>
<dbReference type="CDD" id="cd19051">
    <property type="entry name" value="LGIC_TM_cation"/>
    <property type="match status" value="1"/>
</dbReference>
<comment type="caution">
    <text evidence="5">Lacks conserved residue(s) required for the propagation of feature annotation.</text>
</comment>
<keyword evidence="5" id="KW-0407">Ion channel</keyword>
<dbReference type="OrthoDB" id="410315at2759"/>
<dbReference type="Gene3D" id="2.70.170.10">
    <property type="entry name" value="Neurotransmitter-gated ion-channel ligand-binding domain"/>
    <property type="match status" value="1"/>
</dbReference>